<evidence type="ECO:0000256" key="1">
    <source>
        <dbReference type="ARBA" id="ARBA00006484"/>
    </source>
</evidence>
<dbReference type="InterPro" id="IPR020904">
    <property type="entry name" value="Sc_DH/Rdtase_CS"/>
</dbReference>
<evidence type="ECO:0000313" key="5">
    <source>
        <dbReference type="Proteomes" id="UP000799537"/>
    </source>
</evidence>
<dbReference type="Pfam" id="PF13561">
    <property type="entry name" value="adh_short_C2"/>
    <property type="match status" value="1"/>
</dbReference>
<evidence type="ECO:0000256" key="2">
    <source>
        <dbReference type="ARBA" id="ARBA00022857"/>
    </source>
</evidence>
<dbReference type="Proteomes" id="UP000799537">
    <property type="component" value="Unassembled WGS sequence"/>
</dbReference>
<comment type="similarity">
    <text evidence="1">Belongs to the short-chain dehydrogenases/reductases (SDR) family.</text>
</comment>
<dbReference type="GeneID" id="54567260"/>
<gene>
    <name evidence="4" type="ORF">M409DRAFT_58731</name>
</gene>
<dbReference type="PANTHER" id="PTHR48107">
    <property type="entry name" value="NADPH-DEPENDENT ALDEHYDE REDUCTASE-LIKE PROTEIN, CHLOROPLASTIC-RELATED"/>
    <property type="match status" value="1"/>
</dbReference>
<dbReference type="EMBL" id="ML993616">
    <property type="protein sequence ID" value="KAF2161962.1"/>
    <property type="molecule type" value="Genomic_DNA"/>
</dbReference>
<proteinExistence type="inferred from homology"/>
<dbReference type="PRINTS" id="PR00080">
    <property type="entry name" value="SDRFAMILY"/>
</dbReference>
<dbReference type="SUPFAM" id="SSF51735">
    <property type="entry name" value="NAD(P)-binding Rossmann-fold domains"/>
    <property type="match status" value="1"/>
</dbReference>
<dbReference type="Gene3D" id="3.40.50.720">
    <property type="entry name" value="NAD(P)-binding Rossmann-like Domain"/>
    <property type="match status" value="1"/>
</dbReference>
<dbReference type="RefSeq" id="XP_033662851.1">
    <property type="nucleotide sequence ID" value="XM_033813988.1"/>
</dbReference>
<keyword evidence="5" id="KW-1185">Reference proteome</keyword>
<reference evidence="4" key="1">
    <citation type="journal article" date="2020" name="Stud. Mycol.">
        <title>101 Dothideomycetes genomes: a test case for predicting lifestyles and emergence of pathogens.</title>
        <authorList>
            <person name="Haridas S."/>
            <person name="Albert R."/>
            <person name="Binder M."/>
            <person name="Bloem J."/>
            <person name="Labutti K."/>
            <person name="Salamov A."/>
            <person name="Andreopoulos B."/>
            <person name="Baker S."/>
            <person name="Barry K."/>
            <person name="Bills G."/>
            <person name="Bluhm B."/>
            <person name="Cannon C."/>
            <person name="Castanera R."/>
            <person name="Culley D."/>
            <person name="Daum C."/>
            <person name="Ezra D."/>
            <person name="Gonzalez J."/>
            <person name="Henrissat B."/>
            <person name="Kuo A."/>
            <person name="Liang C."/>
            <person name="Lipzen A."/>
            <person name="Lutzoni F."/>
            <person name="Magnuson J."/>
            <person name="Mondo S."/>
            <person name="Nolan M."/>
            <person name="Ohm R."/>
            <person name="Pangilinan J."/>
            <person name="Park H.-J."/>
            <person name="Ramirez L."/>
            <person name="Alfaro M."/>
            <person name="Sun H."/>
            <person name="Tritt A."/>
            <person name="Yoshinaga Y."/>
            <person name="Zwiers L.-H."/>
            <person name="Turgeon B."/>
            <person name="Goodwin S."/>
            <person name="Spatafora J."/>
            <person name="Crous P."/>
            <person name="Grigoriev I."/>
        </authorList>
    </citation>
    <scope>NUCLEOTIDE SEQUENCE</scope>
    <source>
        <strain evidence="4">ATCC 36951</strain>
    </source>
</reference>
<dbReference type="AlphaFoldDB" id="A0A6A6C7T3"/>
<evidence type="ECO:0000256" key="3">
    <source>
        <dbReference type="ARBA" id="ARBA00023002"/>
    </source>
</evidence>
<dbReference type="InterPro" id="IPR002347">
    <property type="entry name" value="SDR_fam"/>
</dbReference>
<dbReference type="InterPro" id="IPR036291">
    <property type="entry name" value="NAD(P)-bd_dom_sf"/>
</dbReference>
<keyword evidence="2" id="KW-0521">NADP</keyword>
<dbReference type="PROSITE" id="PS00061">
    <property type="entry name" value="ADH_SHORT"/>
    <property type="match status" value="1"/>
</dbReference>
<dbReference type="PRINTS" id="PR00081">
    <property type="entry name" value="GDHRDH"/>
</dbReference>
<accession>A0A6A6C7T3</accession>
<dbReference type="GO" id="GO:0016614">
    <property type="term" value="F:oxidoreductase activity, acting on CH-OH group of donors"/>
    <property type="evidence" value="ECO:0007669"/>
    <property type="project" value="UniProtKB-ARBA"/>
</dbReference>
<sequence>MATTISAPLAGKVAIVTGGSRGIGASIARKLAEQGCTHISITYTSKPEGAEGTINEIHKINSSIKTTAIKADLLDSDFSAKVINSTLKDLQVNHIDILIINAAVMGSGETKPDFDNFIHGNAWVPLELSEAAVPYMPQGGRIVMISSASSKTAMGKSILQYAASKAAMDAISRNLAVVYGPSKGITVNTISVGVTKTDAMFANSQQSMEGMDREGFLQFASALSTLHRIGEAEEVADIVVFVASPASQWINGNQIPANGGVLSMAQS</sequence>
<protein>
    <submittedName>
        <fullName evidence="4">Uncharacterized protein</fullName>
    </submittedName>
</protein>
<name>A0A6A6C7T3_ZASCE</name>
<keyword evidence="3" id="KW-0560">Oxidoreductase</keyword>
<dbReference type="PANTHER" id="PTHR48107:SF7">
    <property type="entry name" value="RE15974P"/>
    <property type="match status" value="1"/>
</dbReference>
<organism evidence="4 5">
    <name type="scientific">Zasmidium cellare ATCC 36951</name>
    <dbReference type="NCBI Taxonomy" id="1080233"/>
    <lineage>
        <taxon>Eukaryota</taxon>
        <taxon>Fungi</taxon>
        <taxon>Dikarya</taxon>
        <taxon>Ascomycota</taxon>
        <taxon>Pezizomycotina</taxon>
        <taxon>Dothideomycetes</taxon>
        <taxon>Dothideomycetidae</taxon>
        <taxon>Mycosphaerellales</taxon>
        <taxon>Mycosphaerellaceae</taxon>
        <taxon>Zasmidium</taxon>
    </lineage>
</organism>
<dbReference type="OrthoDB" id="47007at2759"/>
<evidence type="ECO:0000313" key="4">
    <source>
        <dbReference type="EMBL" id="KAF2161962.1"/>
    </source>
</evidence>